<dbReference type="Pfam" id="PF14303">
    <property type="entry name" value="NAM-associated"/>
    <property type="match status" value="1"/>
</dbReference>
<protein>
    <recommendedName>
        <fullName evidence="2">No apical meristem-associated C-terminal domain-containing protein</fullName>
    </recommendedName>
</protein>
<evidence type="ECO:0000313" key="4">
    <source>
        <dbReference type="Proteomes" id="UP000631114"/>
    </source>
</evidence>
<gene>
    <name evidence="3" type="ORF">IFM89_009204</name>
</gene>
<organism evidence="3 4">
    <name type="scientific">Coptis chinensis</name>
    <dbReference type="NCBI Taxonomy" id="261450"/>
    <lineage>
        <taxon>Eukaryota</taxon>
        <taxon>Viridiplantae</taxon>
        <taxon>Streptophyta</taxon>
        <taxon>Embryophyta</taxon>
        <taxon>Tracheophyta</taxon>
        <taxon>Spermatophyta</taxon>
        <taxon>Magnoliopsida</taxon>
        <taxon>Ranunculales</taxon>
        <taxon>Ranunculaceae</taxon>
        <taxon>Coptidoideae</taxon>
        <taxon>Coptis</taxon>
    </lineage>
</organism>
<feature type="domain" description="No apical meristem-associated C-terminal" evidence="2">
    <location>
        <begin position="44"/>
        <end position="89"/>
    </location>
</feature>
<reference evidence="3 4" key="1">
    <citation type="submission" date="2020-10" db="EMBL/GenBank/DDBJ databases">
        <title>The Coptis chinensis genome and diversification of protoberbering-type alkaloids.</title>
        <authorList>
            <person name="Wang B."/>
            <person name="Shu S."/>
            <person name="Song C."/>
            <person name="Liu Y."/>
        </authorList>
    </citation>
    <scope>NUCLEOTIDE SEQUENCE [LARGE SCALE GENOMIC DNA]</scope>
    <source>
        <strain evidence="3">HL-2020</strain>
        <tissue evidence="3">Leaf</tissue>
    </source>
</reference>
<dbReference type="InterPro" id="IPR029466">
    <property type="entry name" value="NAM-associated_C"/>
</dbReference>
<sequence>MINKGVSKFVGYMAQLENNRPSGTSIQDMMVRARVAYQDQEGSPFPFDHCYLMLKDTPKWHRSMETKTKPKTSKKIQSEGSSNVNDSQTLICLDEDVNAPTMTTSDLI</sequence>
<feature type="compositionally biased region" description="Polar residues" evidence="1">
    <location>
        <begin position="78"/>
        <end position="87"/>
    </location>
</feature>
<keyword evidence="4" id="KW-1185">Reference proteome</keyword>
<dbReference type="OrthoDB" id="2507178at2759"/>
<name>A0A835MHV5_9MAGN</name>
<evidence type="ECO:0000313" key="3">
    <source>
        <dbReference type="EMBL" id="KAF9624296.1"/>
    </source>
</evidence>
<dbReference type="Proteomes" id="UP000631114">
    <property type="component" value="Unassembled WGS sequence"/>
</dbReference>
<evidence type="ECO:0000259" key="2">
    <source>
        <dbReference type="Pfam" id="PF14303"/>
    </source>
</evidence>
<comment type="caution">
    <text evidence="3">The sequence shown here is derived from an EMBL/GenBank/DDBJ whole genome shotgun (WGS) entry which is preliminary data.</text>
</comment>
<accession>A0A835MHV5</accession>
<feature type="region of interest" description="Disordered" evidence="1">
    <location>
        <begin position="62"/>
        <end position="87"/>
    </location>
</feature>
<dbReference type="PANTHER" id="PTHR45023">
    <property type="match status" value="1"/>
</dbReference>
<evidence type="ECO:0000256" key="1">
    <source>
        <dbReference type="SAM" id="MobiDB-lite"/>
    </source>
</evidence>
<dbReference type="PANTHER" id="PTHR45023:SF4">
    <property type="entry name" value="GLYCINE-RICH PROTEIN-RELATED"/>
    <property type="match status" value="1"/>
</dbReference>
<dbReference type="EMBL" id="JADFTS010000001">
    <property type="protein sequence ID" value="KAF9624296.1"/>
    <property type="molecule type" value="Genomic_DNA"/>
</dbReference>
<dbReference type="AlphaFoldDB" id="A0A835MHV5"/>
<proteinExistence type="predicted"/>